<reference evidence="1 2" key="1">
    <citation type="submission" date="2015-01" db="EMBL/GenBank/DDBJ databases">
        <title>The Genome Sequence of Exophiala xenobiotica CBS118157.</title>
        <authorList>
            <consortium name="The Broad Institute Genomics Platform"/>
            <person name="Cuomo C."/>
            <person name="de Hoog S."/>
            <person name="Gorbushina A."/>
            <person name="Stielow B."/>
            <person name="Teixiera M."/>
            <person name="Abouelleil A."/>
            <person name="Chapman S.B."/>
            <person name="Priest M."/>
            <person name="Young S.K."/>
            <person name="Wortman J."/>
            <person name="Nusbaum C."/>
            <person name="Birren B."/>
        </authorList>
    </citation>
    <scope>NUCLEOTIDE SEQUENCE [LARGE SCALE GENOMIC DNA]</scope>
    <source>
        <strain evidence="1 2">CBS 118157</strain>
    </source>
</reference>
<proteinExistence type="predicted"/>
<keyword evidence="2" id="KW-1185">Reference proteome</keyword>
<sequence>MALMPFPSARGSMGSCDLHTQPALLQSKALQLDKKIYPASPFMAKPDKQTIGHYGEALSKLRDSLTNQNAYIEDAVVFSILSLPEVEYLMGNMSAYDAHVRGLKRLVDLHRGLDSLGWVGLLKPAVTGVLAFWYSINQPRPGDPFEIDRGQYLVPITPSILPPNLEAGRVHGYLDTGTRQLVEEERLSPHVVSHVQQYYNWNDVDLYSFAPFGGKSAANVEARERGWGLMAYAGNSLADRIVLIAMQHTLLDVSHAERFSKYYGPLILNWVGFCARAIDEVDANDTSLCDLLIWVCLKLAGGLTATFLKIRSSSRNDRRFQLMIKMLTIYPKTQDWKTLESVLKRFHWNEYCLHFWHLVWGMVTSSILPEPNQRVG</sequence>
<dbReference type="AlphaFoldDB" id="A0A0D2EUE3"/>
<organism evidence="1 2">
    <name type="scientific">Exophiala xenobiotica</name>
    <dbReference type="NCBI Taxonomy" id="348802"/>
    <lineage>
        <taxon>Eukaryota</taxon>
        <taxon>Fungi</taxon>
        <taxon>Dikarya</taxon>
        <taxon>Ascomycota</taxon>
        <taxon>Pezizomycotina</taxon>
        <taxon>Eurotiomycetes</taxon>
        <taxon>Chaetothyriomycetidae</taxon>
        <taxon>Chaetothyriales</taxon>
        <taxon>Herpotrichiellaceae</taxon>
        <taxon>Exophiala</taxon>
    </lineage>
</organism>
<evidence type="ECO:0000313" key="1">
    <source>
        <dbReference type="EMBL" id="KIW59338.1"/>
    </source>
</evidence>
<dbReference type="RefSeq" id="XP_013319922.1">
    <property type="nucleotide sequence ID" value="XM_013464468.1"/>
</dbReference>
<name>A0A0D2EUE3_9EURO</name>
<evidence type="ECO:0000313" key="2">
    <source>
        <dbReference type="Proteomes" id="UP000054342"/>
    </source>
</evidence>
<dbReference type="GeneID" id="25325700"/>
<gene>
    <name evidence="1" type="ORF">PV05_03792</name>
</gene>
<accession>A0A0D2EUE3</accession>
<dbReference type="EMBL" id="KN847318">
    <property type="protein sequence ID" value="KIW59338.1"/>
    <property type="molecule type" value="Genomic_DNA"/>
</dbReference>
<dbReference type="Proteomes" id="UP000054342">
    <property type="component" value="Unassembled WGS sequence"/>
</dbReference>
<protein>
    <submittedName>
        <fullName evidence="1">Uncharacterized protein</fullName>
    </submittedName>
</protein>
<dbReference type="HOGENOM" id="CLU_735724_0_0_1"/>
<dbReference type="OrthoDB" id="4159781at2759"/>